<evidence type="ECO:0000256" key="1">
    <source>
        <dbReference type="ARBA" id="ARBA00001968"/>
    </source>
</evidence>
<feature type="compositionally biased region" description="Basic and acidic residues" evidence="8">
    <location>
        <begin position="53"/>
        <end position="71"/>
    </location>
</feature>
<feature type="region of interest" description="Disordered" evidence="8">
    <location>
        <begin position="28"/>
        <end position="71"/>
    </location>
</feature>
<dbReference type="Proteomes" id="UP001280121">
    <property type="component" value="Unassembled WGS sequence"/>
</dbReference>
<keyword evidence="4" id="KW-0540">Nuclease</keyword>
<dbReference type="GO" id="GO:0004518">
    <property type="term" value="F:nuclease activity"/>
    <property type="evidence" value="ECO:0007669"/>
    <property type="project" value="UniProtKB-KW"/>
</dbReference>
<evidence type="ECO:0000256" key="6">
    <source>
        <dbReference type="ARBA" id="ARBA00022801"/>
    </source>
</evidence>
<evidence type="ECO:0000256" key="5">
    <source>
        <dbReference type="ARBA" id="ARBA00022723"/>
    </source>
</evidence>
<accession>A0AAD9TU92</accession>
<evidence type="ECO:0000256" key="7">
    <source>
        <dbReference type="ARBA" id="ARBA00023242"/>
    </source>
</evidence>
<keyword evidence="11" id="KW-1185">Reference proteome</keyword>
<keyword evidence="7" id="KW-0539">Nucleus</keyword>
<dbReference type="PANTHER" id="PTHR22930:SF265">
    <property type="entry name" value="MYB_SANT-LIKE DOMAIN, HARBINGER TRANSPOSASE-DERIVED NUCLEASE DOMAIN-CONTAINING PROTEIN"/>
    <property type="match status" value="1"/>
</dbReference>
<keyword evidence="6" id="KW-0378">Hydrolase</keyword>
<evidence type="ECO:0000256" key="2">
    <source>
        <dbReference type="ARBA" id="ARBA00004123"/>
    </source>
</evidence>
<sequence length="356" mass="41055">MERIPEMGKTSAFSPAICCDSYVRLTEEDENIPSNPNPEHLSLNQPIQDDEQPTEKSIEQPTEKKQKKRKIDETSEEICKIVSVLEKSDNNGPSMADCFSILKRFLNYKDPLYFIATNALCKRKEYREISMESPFQSSSSNSLSSSEDDDMNLEAITEAKRVLRKRLITLLSTFINGPCQRVPASTSSLPANHRLRQIFKGVVGEIDGTLVHACIPLDKQVPYRARGRGECFQNVMAICDFDMVFKYVVVGWEGTTHDSRILIKTIRDPNHNFPMPPNDKYYLVDTAYTHTKGFMAPYRHVRYWLNDFRSGCRARGREEIFNHYHSRTRNVIERTFGMLKVRFPILKRMPPYSFGT</sequence>
<dbReference type="InterPro" id="IPR045249">
    <property type="entry name" value="HARBI1-like"/>
</dbReference>
<dbReference type="AlphaFoldDB" id="A0AAD9TU92"/>
<feature type="domain" description="DDE Tnp4" evidence="9">
    <location>
        <begin position="229"/>
        <end position="349"/>
    </location>
</feature>
<keyword evidence="5" id="KW-0479">Metal-binding</keyword>
<evidence type="ECO:0000256" key="4">
    <source>
        <dbReference type="ARBA" id="ARBA00022722"/>
    </source>
</evidence>
<evidence type="ECO:0000256" key="3">
    <source>
        <dbReference type="ARBA" id="ARBA00006958"/>
    </source>
</evidence>
<dbReference type="PANTHER" id="PTHR22930">
    <property type="match status" value="1"/>
</dbReference>
<evidence type="ECO:0000259" key="9">
    <source>
        <dbReference type="Pfam" id="PF13359"/>
    </source>
</evidence>
<gene>
    <name evidence="10" type="ORF">Ddye_024100</name>
</gene>
<dbReference type="GO" id="GO:0046872">
    <property type="term" value="F:metal ion binding"/>
    <property type="evidence" value="ECO:0007669"/>
    <property type="project" value="UniProtKB-KW"/>
</dbReference>
<dbReference type="EMBL" id="JANJYI010000007">
    <property type="protein sequence ID" value="KAK2642337.1"/>
    <property type="molecule type" value="Genomic_DNA"/>
</dbReference>
<dbReference type="GO" id="GO:0016787">
    <property type="term" value="F:hydrolase activity"/>
    <property type="evidence" value="ECO:0007669"/>
    <property type="project" value="UniProtKB-KW"/>
</dbReference>
<protein>
    <recommendedName>
        <fullName evidence="9">DDE Tnp4 domain-containing protein</fullName>
    </recommendedName>
</protein>
<comment type="caution">
    <text evidence="10">The sequence shown here is derived from an EMBL/GenBank/DDBJ whole genome shotgun (WGS) entry which is preliminary data.</text>
</comment>
<comment type="subcellular location">
    <subcellularLocation>
        <location evidence="2">Nucleus</location>
    </subcellularLocation>
</comment>
<evidence type="ECO:0000313" key="10">
    <source>
        <dbReference type="EMBL" id="KAK2642337.1"/>
    </source>
</evidence>
<evidence type="ECO:0000256" key="8">
    <source>
        <dbReference type="SAM" id="MobiDB-lite"/>
    </source>
</evidence>
<comment type="similarity">
    <text evidence="3">Belongs to the HARBI1 family.</text>
</comment>
<organism evidence="10 11">
    <name type="scientific">Dipteronia dyeriana</name>
    <dbReference type="NCBI Taxonomy" id="168575"/>
    <lineage>
        <taxon>Eukaryota</taxon>
        <taxon>Viridiplantae</taxon>
        <taxon>Streptophyta</taxon>
        <taxon>Embryophyta</taxon>
        <taxon>Tracheophyta</taxon>
        <taxon>Spermatophyta</taxon>
        <taxon>Magnoliopsida</taxon>
        <taxon>eudicotyledons</taxon>
        <taxon>Gunneridae</taxon>
        <taxon>Pentapetalae</taxon>
        <taxon>rosids</taxon>
        <taxon>malvids</taxon>
        <taxon>Sapindales</taxon>
        <taxon>Sapindaceae</taxon>
        <taxon>Hippocastanoideae</taxon>
        <taxon>Acereae</taxon>
        <taxon>Dipteronia</taxon>
    </lineage>
</organism>
<name>A0AAD9TU92_9ROSI</name>
<dbReference type="InterPro" id="IPR027806">
    <property type="entry name" value="HARBI1_dom"/>
</dbReference>
<dbReference type="Pfam" id="PF13359">
    <property type="entry name" value="DDE_Tnp_4"/>
    <property type="match status" value="1"/>
</dbReference>
<dbReference type="GO" id="GO:0005634">
    <property type="term" value="C:nucleus"/>
    <property type="evidence" value="ECO:0007669"/>
    <property type="project" value="UniProtKB-SubCell"/>
</dbReference>
<comment type="cofactor">
    <cofactor evidence="1">
        <name>a divalent metal cation</name>
        <dbReference type="ChEBI" id="CHEBI:60240"/>
    </cofactor>
</comment>
<proteinExistence type="inferred from homology"/>
<reference evidence="10" key="1">
    <citation type="journal article" date="2023" name="Plant J.">
        <title>Genome sequences and population genomics provide insights into the demographic history, inbreeding, and mutation load of two 'living fossil' tree species of Dipteronia.</title>
        <authorList>
            <person name="Feng Y."/>
            <person name="Comes H.P."/>
            <person name="Chen J."/>
            <person name="Zhu S."/>
            <person name="Lu R."/>
            <person name="Zhang X."/>
            <person name="Li P."/>
            <person name="Qiu J."/>
            <person name="Olsen K.M."/>
            <person name="Qiu Y."/>
        </authorList>
    </citation>
    <scope>NUCLEOTIDE SEQUENCE</scope>
    <source>
        <strain evidence="10">KIB01</strain>
    </source>
</reference>
<evidence type="ECO:0000313" key="11">
    <source>
        <dbReference type="Proteomes" id="UP001280121"/>
    </source>
</evidence>